<evidence type="ECO:0000313" key="2">
    <source>
        <dbReference type="EMBL" id="OQO10381.1"/>
    </source>
</evidence>
<feature type="region of interest" description="Disordered" evidence="1">
    <location>
        <begin position="589"/>
        <end position="625"/>
    </location>
</feature>
<dbReference type="InParanoid" id="A0A1V8TGK8"/>
<dbReference type="EMBL" id="NAJO01000008">
    <property type="protein sequence ID" value="OQO10381.1"/>
    <property type="molecule type" value="Genomic_DNA"/>
</dbReference>
<sequence length="651" mass="70688">MSTPSTKTLAQRHNDALDQAMRKLRKICTLEQRTGPFPHREAHQYFILTALKDRYCYEYECRFGQNGLLNRVYRTSKFGEQGIIALMPDILRRETTDLAQLGTPVVFDRNAVPPVFHAAPQRGYDHYSPRQSLQDPGRDPRDNSRHPAQDAGPVNASRMPGKADKLQLTAQPPDPASNLPRGKTAQTLHLAAQVTLPPQTAEEPLIGDSAGDHPAKRRKTSPAQPQLQDENAHETDSRRKTFPAQPQLQDENARETDSNPRKDATRPALKSVSHNIQRSPVFASTSTIGPSPVTAQAHASLDFIAPTPTLDHSPTRQKPPPASSPAPAIATSSAPPSSPLLAAIPALATSPAAATSPNPAVTPALAASPATAAPATSSAYVTSDAPATSPAPSPAKLQTSPCSSARILHTAANERNTAQEEEEDDTYYFHNHGIPNSYARYQAQWNMQPTAPPHHPSSDIIPDSMPIQSSQDEIAAAVEDPEDRIPDSMPLRLPAQSSQDQDGAAPNLPDDRIADSLPPASSSSSPFPWPKTQKKVRRPTAKQLKREPHPLDLVVQRLRNAANERMRTSPMLPSSARSARFTQNDLTSEGSAIFPSLPTAAHSMGTRPAYTRRPPPRFDGMKDWGSVSSHIDREMYGSDGAPFTGAKRPRR</sequence>
<gene>
    <name evidence="2" type="ORF">B0A48_03677</name>
</gene>
<feature type="compositionally biased region" description="Low complexity" evidence="1">
    <location>
        <begin position="325"/>
        <end position="335"/>
    </location>
</feature>
<accession>A0A1V8TGK8</accession>
<comment type="caution">
    <text evidence="2">The sequence shown here is derived from an EMBL/GenBank/DDBJ whole genome shotgun (WGS) entry which is preliminary data.</text>
</comment>
<feature type="compositionally biased region" description="Basic and acidic residues" evidence="1">
    <location>
        <begin position="136"/>
        <end position="148"/>
    </location>
</feature>
<evidence type="ECO:0000256" key="1">
    <source>
        <dbReference type="SAM" id="MobiDB-lite"/>
    </source>
</evidence>
<evidence type="ECO:0000313" key="3">
    <source>
        <dbReference type="Proteomes" id="UP000192596"/>
    </source>
</evidence>
<proteinExistence type="predicted"/>
<feature type="compositionally biased region" description="Basic and acidic residues" evidence="1">
    <location>
        <begin position="230"/>
        <end position="239"/>
    </location>
</feature>
<feature type="region of interest" description="Disordered" evidence="1">
    <location>
        <begin position="305"/>
        <end position="335"/>
    </location>
</feature>
<dbReference type="Proteomes" id="UP000192596">
    <property type="component" value="Unassembled WGS sequence"/>
</dbReference>
<feature type="region of interest" description="Disordered" evidence="1">
    <location>
        <begin position="117"/>
        <end position="182"/>
    </location>
</feature>
<feature type="region of interest" description="Disordered" evidence="1">
    <location>
        <begin position="382"/>
        <end position="401"/>
    </location>
</feature>
<name>A0A1V8TGK8_9PEZI</name>
<feature type="compositionally biased region" description="Low complexity" evidence="1">
    <location>
        <begin position="516"/>
        <end position="526"/>
    </location>
</feature>
<feature type="compositionally biased region" description="Polar residues" evidence="1">
    <location>
        <begin position="272"/>
        <end position="289"/>
    </location>
</feature>
<feature type="compositionally biased region" description="Basic and acidic residues" evidence="1">
    <location>
        <begin position="251"/>
        <end position="265"/>
    </location>
</feature>
<feature type="region of interest" description="Disordered" evidence="1">
    <location>
        <begin position="447"/>
        <end position="549"/>
    </location>
</feature>
<organism evidence="2 3">
    <name type="scientific">Cryoendolithus antarcticus</name>
    <dbReference type="NCBI Taxonomy" id="1507870"/>
    <lineage>
        <taxon>Eukaryota</taxon>
        <taxon>Fungi</taxon>
        <taxon>Dikarya</taxon>
        <taxon>Ascomycota</taxon>
        <taxon>Pezizomycotina</taxon>
        <taxon>Dothideomycetes</taxon>
        <taxon>Dothideomycetidae</taxon>
        <taxon>Cladosporiales</taxon>
        <taxon>Cladosporiaceae</taxon>
        <taxon>Cryoendolithus</taxon>
    </lineage>
</organism>
<protein>
    <submittedName>
        <fullName evidence="2">Uncharacterized protein</fullName>
    </submittedName>
</protein>
<dbReference type="AlphaFoldDB" id="A0A1V8TGK8"/>
<feature type="region of interest" description="Disordered" evidence="1">
    <location>
        <begin position="632"/>
        <end position="651"/>
    </location>
</feature>
<keyword evidence="3" id="KW-1185">Reference proteome</keyword>
<feature type="region of interest" description="Disordered" evidence="1">
    <location>
        <begin position="196"/>
        <end position="290"/>
    </location>
</feature>
<reference evidence="3" key="1">
    <citation type="submission" date="2017-03" db="EMBL/GenBank/DDBJ databases">
        <title>Genomes of endolithic fungi from Antarctica.</title>
        <authorList>
            <person name="Coleine C."/>
            <person name="Masonjones S."/>
            <person name="Stajich J.E."/>
        </authorList>
    </citation>
    <scope>NUCLEOTIDE SEQUENCE [LARGE SCALE GENOMIC DNA]</scope>
    <source>
        <strain evidence="3">CCFEE 5527</strain>
    </source>
</reference>